<dbReference type="eggNOG" id="KOG0867">
    <property type="taxonomic scope" value="Eukaryota"/>
</dbReference>
<dbReference type="AlphaFoldDB" id="V4TN38"/>
<evidence type="ECO:0000256" key="6">
    <source>
        <dbReference type="SAM" id="MobiDB-lite"/>
    </source>
</evidence>
<dbReference type="eggNOG" id="KOG1627">
    <property type="taxonomic scope" value="Eukaryota"/>
</dbReference>
<dbReference type="SUPFAM" id="SSF52833">
    <property type="entry name" value="Thioredoxin-like"/>
    <property type="match status" value="1"/>
</dbReference>
<keyword evidence="4 5" id="KW-0648">Protein biosynthesis</keyword>
<feature type="domain" description="EF-1-gamma C-terminal" evidence="7">
    <location>
        <begin position="262"/>
        <end position="422"/>
    </location>
</feature>
<organism evidence="10 11">
    <name type="scientific">Citrus clementina</name>
    <name type="common">Clementine</name>
    <name type="synonym">Citrus deliciosa x Citrus sinensis</name>
    <dbReference type="NCBI Taxonomy" id="85681"/>
    <lineage>
        <taxon>Eukaryota</taxon>
        <taxon>Viridiplantae</taxon>
        <taxon>Streptophyta</taxon>
        <taxon>Embryophyta</taxon>
        <taxon>Tracheophyta</taxon>
        <taxon>Spermatophyta</taxon>
        <taxon>Magnoliopsida</taxon>
        <taxon>eudicotyledons</taxon>
        <taxon>Gunneridae</taxon>
        <taxon>Pentapetalae</taxon>
        <taxon>rosids</taxon>
        <taxon>malvids</taxon>
        <taxon>Sapindales</taxon>
        <taxon>Rutaceae</taxon>
        <taxon>Aurantioideae</taxon>
        <taxon>Citrus</taxon>
    </lineage>
</organism>
<dbReference type="InterPro" id="IPR004045">
    <property type="entry name" value="Glutathione_S-Trfase_N"/>
</dbReference>
<dbReference type="Gene3D" id="1.20.1050.10">
    <property type="match status" value="1"/>
</dbReference>
<dbReference type="InterPro" id="IPR040079">
    <property type="entry name" value="Glutathione_S-Trfase"/>
</dbReference>
<dbReference type="PROSITE" id="PS50405">
    <property type="entry name" value="GST_CTER"/>
    <property type="match status" value="1"/>
</dbReference>
<dbReference type="Pfam" id="PF00647">
    <property type="entry name" value="EF1G"/>
    <property type="match status" value="1"/>
</dbReference>
<dbReference type="InterPro" id="IPR036282">
    <property type="entry name" value="Glutathione-S-Trfase_C_sf"/>
</dbReference>
<dbReference type="KEGG" id="cic:CICLE_v10020303mg"/>
<dbReference type="Proteomes" id="UP000030687">
    <property type="component" value="Unassembled WGS sequence"/>
</dbReference>
<dbReference type="Gramene" id="ESR54827">
    <property type="protein sequence ID" value="ESR54827"/>
    <property type="gene ID" value="CICLE_v10020303mg"/>
</dbReference>
<dbReference type="Gene3D" id="3.40.30.10">
    <property type="entry name" value="Glutaredoxin"/>
    <property type="match status" value="1"/>
</dbReference>
<comment type="subunit">
    <text evidence="2">EF-1 is composed of four subunits: alpha, beta, delta, and gamma.</text>
</comment>
<protein>
    <recommendedName>
        <fullName evidence="12">Elongation factor 1-gamma</fullName>
    </recommendedName>
</protein>
<dbReference type="FunCoup" id="V4TN38">
    <property type="interactions" value="2935"/>
</dbReference>
<dbReference type="PANTHER" id="PTHR44372:SF13">
    <property type="entry name" value="ELONGATION FACTOR 1-GAMMA 1-RELATED"/>
    <property type="match status" value="1"/>
</dbReference>
<evidence type="ECO:0000256" key="2">
    <source>
        <dbReference type="ARBA" id="ARBA00011237"/>
    </source>
</evidence>
<evidence type="ECO:0000259" key="9">
    <source>
        <dbReference type="PROSITE" id="PS50405"/>
    </source>
</evidence>
<dbReference type="InterPro" id="IPR010987">
    <property type="entry name" value="Glutathione-S-Trfase_C-like"/>
</dbReference>
<feature type="compositionally biased region" description="Basic and acidic residues" evidence="6">
    <location>
        <begin position="226"/>
        <end position="250"/>
    </location>
</feature>
<proteinExistence type="predicted"/>
<evidence type="ECO:0000259" key="8">
    <source>
        <dbReference type="PROSITE" id="PS50404"/>
    </source>
</evidence>
<evidence type="ECO:0008006" key="12">
    <source>
        <dbReference type="Google" id="ProtNLM"/>
    </source>
</evidence>
<dbReference type="SMART" id="SM01183">
    <property type="entry name" value="EF1G"/>
    <property type="match status" value="1"/>
</dbReference>
<dbReference type="Pfam" id="PF02798">
    <property type="entry name" value="GST_N"/>
    <property type="match status" value="1"/>
</dbReference>
<dbReference type="FunFam" id="3.30.70.1010:FF:000001">
    <property type="entry name" value="Elongation factor 1-gamma 1"/>
    <property type="match status" value="1"/>
</dbReference>
<dbReference type="InterPro" id="IPR004046">
    <property type="entry name" value="GST_C"/>
</dbReference>
<dbReference type="CDD" id="cd03044">
    <property type="entry name" value="GST_N_EF1Bgamma"/>
    <property type="match status" value="1"/>
</dbReference>
<dbReference type="GO" id="GO:0003746">
    <property type="term" value="F:translation elongation factor activity"/>
    <property type="evidence" value="ECO:0007669"/>
    <property type="project" value="UniProtKB-UniRule"/>
</dbReference>
<dbReference type="PROSITE" id="PS50040">
    <property type="entry name" value="EF1G_C"/>
    <property type="match status" value="1"/>
</dbReference>
<dbReference type="Gene3D" id="3.30.70.1010">
    <property type="entry name" value="Translation elongation factor EF1B, gamma chain, conserved domain"/>
    <property type="match status" value="1"/>
</dbReference>
<feature type="domain" description="GST N-terminal" evidence="8">
    <location>
        <begin position="1"/>
        <end position="82"/>
    </location>
</feature>
<dbReference type="InParanoid" id="V4TN38"/>
<dbReference type="PROSITE" id="PS50404">
    <property type="entry name" value="GST_NTER"/>
    <property type="match status" value="1"/>
</dbReference>
<evidence type="ECO:0000256" key="5">
    <source>
        <dbReference type="PROSITE-ProRule" id="PRU00519"/>
    </source>
</evidence>
<dbReference type="STRING" id="85681.V4TN38"/>
<reference evidence="10 11" key="1">
    <citation type="submission" date="2013-10" db="EMBL/GenBank/DDBJ databases">
        <authorList>
            <consortium name="International Citrus Genome Consortium"/>
            <person name="Jenkins J."/>
            <person name="Schmutz J."/>
            <person name="Prochnik S."/>
            <person name="Rokhsar D."/>
            <person name="Gmitter F."/>
            <person name="Ollitrault P."/>
            <person name="Machado M."/>
            <person name="Talon M."/>
            <person name="Wincker P."/>
            <person name="Jaillon O."/>
            <person name="Morgante M."/>
        </authorList>
    </citation>
    <scope>NUCLEOTIDE SEQUENCE</scope>
    <source>
        <strain evidence="11">cv. Clemenules</strain>
    </source>
</reference>
<keyword evidence="3 5" id="KW-0251">Elongation factor</keyword>
<dbReference type="CDD" id="cd03181">
    <property type="entry name" value="GST_C_EF1Bgamma_like"/>
    <property type="match status" value="1"/>
</dbReference>
<dbReference type="SFLD" id="SFLDS00019">
    <property type="entry name" value="Glutathione_Transferase_(cytos"/>
    <property type="match status" value="1"/>
</dbReference>
<evidence type="ECO:0000313" key="10">
    <source>
        <dbReference type="EMBL" id="ESR54827.1"/>
    </source>
</evidence>
<dbReference type="FunFam" id="3.40.30.10:FF:000148">
    <property type="entry name" value="Elongation factor 1B gamma"/>
    <property type="match status" value="1"/>
</dbReference>
<accession>V4TN38</accession>
<dbReference type="OrthoDB" id="249703at2759"/>
<dbReference type="SFLD" id="SFLDG00358">
    <property type="entry name" value="Main_(cytGST)"/>
    <property type="match status" value="1"/>
</dbReference>
<dbReference type="EMBL" id="KI536661">
    <property type="protein sequence ID" value="ESR54827.1"/>
    <property type="molecule type" value="Genomic_DNA"/>
</dbReference>
<evidence type="ECO:0000256" key="4">
    <source>
        <dbReference type="ARBA" id="ARBA00022917"/>
    </source>
</evidence>
<evidence type="ECO:0000256" key="3">
    <source>
        <dbReference type="ARBA" id="ARBA00022768"/>
    </source>
</evidence>
<name>V4TN38_CITCL</name>
<evidence type="ECO:0000259" key="7">
    <source>
        <dbReference type="PROSITE" id="PS50040"/>
    </source>
</evidence>
<dbReference type="InterPro" id="IPR036249">
    <property type="entry name" value="Thioredoxin-like_sf"/>
</dbReference>
<dbReference type="GO" id="GO:0004364">
    <property type="term" value="F:glutathione transferase activity"/>
    <property type="evidence" value="ECO:0007669"/>
    <property type="project" value="InterPro"/>
</dbReference>
<dbReference type="InterPro" id="IPR001662">
    <property type="entry name" value="EF1B_G_C"/>
</dbReference>
<dbReference type="Pfam" id="PF00043">
    <property type="entry name" value="GST_C"/>
    <property type="match status" value="1"/>
</dbReference>
<dbReference type="OMA" id="TQYFSWT"/>
<dbReference type="InterPro" id="IPR044628">
    <property type="entry name" value="EF-1-gamma_plant"/>
</dbReference>
<dbReference type="SUPFAM" id="SSF89942">
    <property type="entry name" value="eEF1-gamma domain"/>
    <property type="match status" value="1"/>
</dbReference>
<dbReference type="InterPro" id="IPR036433">
    <property type="entry name" value="EF1B_G_C_sf"/>
</dbReference>
<feature type="domain" description="GST C-terminal" evidence="9">
    <location>
        <begin position="87"/>
        <end position="215"/>
    </location>
</feature>
<evidence type="ECO:0000313" key="11">
    <source>
        <dbReference type="Proteomes" id="UP000030687"/>
    </source>
</evidence>
<gene>
    <name evidence="10" type="ORF">CICLE_v10020303mg</name>
</gene>
<feature type="region of interest" description="Disordered" evidence="6">
    <location>
        <begin position="213"/>
        <end position="268"/>
    </location>
</feature>
<dbReference type="SUPFAM" id="SSF47616">
    <property type="entry name" value="GST C-terminal domain-like"/>
    <property type="match status" value="1"/>
</dbReference>
<keyword evidence="11" id="KW-1185">Reference proteome</keyword>
<comment type="function">
    <text evidence="1">Probably plays a role in anchoring the complex to other cellular components.</text>
</comment>
<dbReference type="FunFam" id="1.20.1050.10:FF:000006">
    <property type="entry name" value="Elongation factor 1 gamma"/>
    <property type="match status" value="1"/>
</dbReference>
<sequence>MPLVLHAGNTNKNAFKTLITAEYTGVNVELVKNFEMGVTNKTPEFLKMNPIGKVPVLETPDGPIFESNAIARYVARLKADNPLLGSSLIDSAHIEQWIDFSSLEIDTNILRWFIPRVGFAVYLPQAEEAAIASLKRALAALNTHLASNTYLVGHSVTLADIIMTCNLTLGFSRILTKSFTSEFPHIERYFWTMVNIPNFRKILGEIKQAESVPPVQSAKKPTQSKEPAKPKAQAEPKKEAAKETAKPKVEDADEEEAPKPKPKNPLDLLPPSKMILDEWKRLYSNTKTNFREVAIKGFWDMYDPEGYSLWFCDYKYNDENTISFVTLNKVGGFLQRMDLARKYAFGKMLIIGSEPPFKVKGLWLFRGQEIPQFIMDECYDMELYDWKKVDINDEAQKERVSQMIEDHEPFEGEALLDAKCFK</sequence>
<evidence type="ECO:0000256" key="1">
    <source>
        <dbReference type="ARBA" id="ARBA00003468"/>
    </source>
</evidence>
<dbReference type="PANTHER" id="PTHR44372">
    <property type="entry name" value="ELONGATION FACTOR 1-GAMMA 1-RELATED"/>
    <property type="match status" value="1"/>
</dbReference>